<dbReference type="SUPFAM" id="SSF54631">
    <property type="entry name" value="CBS-domain pair"/>
    <property type="match status" value="1"/>
</dbReference>
<dbReference type="EMBL" id="SJOI01000001">
    <property type="protein sequence ID" value="TCL07053.1"/>
    <property type="molecule type" value="Genomic_DNA"/>
</dbReference>
<keyword evidence="12" id="KW-1185">Reference proteome</keyword>
<name>A0A4R1NHP3_9GAMM</name>
<evidence type="ECO:0000313" key="12">
    <source>
        <dbReference type="Proteomes" id="UP000294555"/>
    </source>
</evidence>
<keyword evidence="6 9" id="KW-1133">Transmembrane helix</keyword>
<feature type="transmembrane region" description="Helical" evidence="9">
    <location>
        <begin position="416"/>
        <end position="442"/>
    </location>
</feature>
<dbReference type="CDD" id="cd04606">
    <property type="entry name" value="CBS_pair_Mg_transporter"/>
    <property type="match status" value="1"/>
</dbReference>
<dbReference type="InterPro" id="IPR006667">
    <property type="entry name" value="SLC41_membr_dom"/>
</dbReference>
<dbReference type="AlphaFoldDB" id="A0A4R1NHP3"/>
<evidence type="ECO:0000259" key="10">
    <source>
        <dbReference type="PROSITE" id="PS51371"/>
    </source>
</evidence>
<dbReference type="Gene3D" id="3.10.580.10">
    <property type="entry name" value="CBS-domain"/>
    <property type="match status" value="1"/>
</dbReference>
<dbReference type="InterPro" id="IPR038076">
    <property type="entry name" value="MgtE_N_sf"/>
</dbReference>
<dbReference type="GO" id="GO:0016020">
    <property type="term" value="C:membrane"/>
    <property type="evidence" value="ECO:0007669"/>
    <property type="project" value="UniProtKB-SubCell"/>
</dbReference>
<dbReference type="Pfam" id="PF00571">
    <property type="entry name" value="CBS"/>
    <property type="match status" value="2"/>
</dbReference>
<dbReference type="SUPFAM" id="SSF158791">
    <property type="entry name" value="MgtE N-terminal domain-like"/>
    <property type="match status" value="1"/>
</dbReference>
<dbReference type="InterPro" id="IPR036739">
    <property type="entry name" value="SLC41_membr_dom_sf"/>
</dbReference>
<sequence>MPVVKHNASQPAKARHQVFSLLLDNRPLVDSILGRPGRKSTVSPEKLLDQTARLADIQRQLRAADAADILESLPLDKRLAFWRLIDNDKRGKILVEISPVIRHRLIADMNPGDILKAVRPLEVDEQACLAHYLPRDIVSRMLTALEPRQRAQARAMMNAERDSVGRYMDVELATVRPDVTLAVVQRYLRRRRTLPKNSDKLFVVDRKNQLVGELALTAILLNPPDKQVAEVMEANPAAFLPDDAAGDAAGAFERYDLVTAPVVDIKGKLVGRLGIEHMVDVIIAENDETQRRLGGIGPAADIYAPIRNTLRARWGWLAINLAAAFITSRVIGLFEGTLSVLVSLAALMPIVAGIGGAGGNQAMTMIVRGLALRQLAKGSVVFLLLRELGAAVINGLLWGGIMGLVTWFLYRNAGLGGVIMLAMLFNFILAALMGVMIPLAMARLGRNPAARSSVMIAAITDTGGYFIFLGLATVFLAHQA</sequence>
<evidence type="ECO:0000313" key="11">
    <source>
        <dbReference type="EMBL" id="TCL07053.1"/>
    </source>
</evidence>
<dbReference type="OrthoDB" id="9790355at2"/>
<dbReference type="SUPFAM" id="SSF161093">
    <property type="entry name" value="MgtE membrane domain-like"/>
    <property type="match status" value="1"/>
</dbReference>
<dbReference type="InterPro" id="IPR046342">
    <property type="entry name" value="CBS_dom_sf"/>
</dbReference>
<protein>
    <submittedName>
        <fullName evidence="11">Magnesium transporter</fullName>
    </submittedName>
</protein>
<dbReference type="Pfam" id="PF01769">
    <property type="entry name" value="MgtE"/>
    <property type="match status" value="1"/>
</dbReference>
<evidence type="ECO:0000256" key="7">
    <source>
        <dbReference type="ARBA" id="ARBA00023136"/>
    </source>
</evidence>
<dbReference type="PROSITE" id="PS51371">
    <property type="entry name" value="CBS"/>
    <property type="match status" value="1"/>
</dbReference>
<gene>
    <name evidence="11" type="ORF">EZJ58_5356</name>
</gene>
<feature type="transmembrane region" description="Helical" evidence="9">
    <location>
        <begin position="380"/>
        <end position="410"/>
    </location>
</feature>
<dbReference type="InterPro" id="IPR000644">
    <property type="entry name" value="CBS_dom"/>
</dbReference>
<dbReference type="Gene3D" id="1.25.60.10">
    <property type="entry name" value="MgtE N-terminal domain-like"/>
    <property type="match status" value="1"/>
</dbReference>
<dbReference type="PANTHER" id="PTHR43773:SF1">
    <property type="entry name" value="MAGNESIUM TRANSPORTER MGTE"/>
    <property type="match status" value="1"/>
</dbReference>
<dbReference type="Gene3D" id="1.10.357.20">
    <property type="entry name" value="SLC41 divalent cation transporters, integral membrane domain"/>
    <property type="match status" value="1"/>
</dbReference>
<evidence type="ECO:0000256" key="2">
    <source>
        <dbReference type="ARBA" id="ARBA00009749"/>
    </source>
</evidence>
<dbReference type="InterPro" id="IPR006668">
    <property type="entry name" value="Mg_transptr_MgtE_intracell_dom"/>
</dbReference>
<evidence type="ECO:0000256" key="3">
    <source>
        <dbReference type="ARBA" id="ARBA00022448"/>
    </source>
</evidence>
<comment type="caution">
    <text evidence="11">The sequence shown here is derived from an EMBL/GenBank/DDBJ whole genome shotgun (WGS) entry which is preliminary data.</text>
</comment>
<proteinExistence type="inferred from homology"/>
<comment type="subcellular location">
    <subcellularLocation>
        <location evidence="1">Membrane</location>
        <topology evidence="1">Multi-pass membrane protein</topology>
    </subcellularLocation>
</comment>
<feature type="transmembrane region" description="Helical" evidence="9">
    <location>
        <begin position="454"/>
        <end position="477"/>
    </location>
</feature>
<feature type="transmembrane region" description="Helical" evidence="9">
    <location>
        <begin position="340"/>
        <end position="359"/>
    </location>
</feature>
<keyword evidence="5" id="KW-0460">Magnesium</keyword>
<keyword evidence="8" id="KW-0129">CBS domain</keyword>
<evidence type="ECO:0000256" key="1">
    <source>
        <dbReference type="ARBA" id="ARBA00004141"/>
    </source>
</evidence>
<dbReference type="SMART" id="SM00924">
    <property type="entry name" value="MgtE_N"/>
    <property type="match status" value="1"/>
</dbReference>
<dbReference type="SMART" id="SM00116">
    <property type="entry name" value="CBS"/>
    <property type="match status" value="2"/>
</dbReference>
<evidence type="ECO:0000256" key="6">
    <source>
        <dbReference type="ARBA" id="ARBA00022989"/>
    </source>
</evidence>
<comment type="similarity">
    <text evidence="2">Belongs to the SLC41A transporter family.</text>
</comment>
<organism evidence="11 12">
    <name type="scientific">Sodalis ligni</name>
    <dbReference type="NCBI Taxonomy" id="2697027"/>
    <lineage>
        <taxon>Bacteria</taxon>
        <taxon>Pseudomonadati</taxon>
        <taxon>Pseudomonadota</taxon>
        <taxon>Gammaproteobacteria</taxon>
        <taxon>Enterobacterales</taxon>
        <taxon>Bruguierivoracaceae</taxon>
        <taxon>Sodalis</taxon>
    </lineage>
</organism>
<dbReference type="Pfam" id="PF03448">
    <property type="entry name" value="MgtE_N"/>
    <property type="match status" value="1"/>
</dbReference>
<reference evidence="11 12" key="1">
    <citation type="submission" date="2019-02" db="EMBL/GenBank/DDBJ databases">
        <title>Investigation of anaerobic lignin degradation for improved lignocellulosic biofuels.</title>
        <authorList>
            <person name="Deangelis K."/>
        </authorList>
    </citation>
    <scope>NUCLEOTIDE SEQUENCE [LARGE SCALE GENOMIC DNA]</scope>
    <source>
        <strain evidence="11 12">159R</strain>
    </source>
</reference>
<evidence type="ECO:0000256" key="4">
    <source>
        <dbReference type="ARBA" id="ARBA00022692"/>
    </source>
</evidence>
<keyword evidence="7 9" id="KW-0472">Membrane</keyword>
<evidence type="ECO:0000256" key="5">
    <source>
        <dbReference type="ARBA" id="ARBA00022842"/>
    </source>
</evidence>
<keyword evidence="3" id="KW-0813">Transport</keyword>
<evidence type="ECO:0000256" key="8">
    <source>
        <dbReference type="PROSITE-ProRule" id="PRU00703"/>
    </source>
</evidence>
<feature type="domain" description="CBS" evidence="10">
    <location>
        <begin position="232"/>
        <end position="288"/>
    </location>
</feature>
<dbReference type="GO" id="GO:0015095">
    <property type="term" value="F:magnesium ion transmembrane transporter activity"/>
    <property type="evidence" value="ECO:0007669"/>
    <property type="project" value="InterPro"/>
</dbReference>
<feature type="transmembrane region" description="Helical" evidence="9">
    <location>
        <begin position="314"/>
        <end position="334"/>
    </location>
</feature>
<dbReference type="Proteomes" id="UP000294555">
    <property type="component" value="Unassembled WGS sequence"/>
</dbReference>
<evidence type="ECO:0000256" key="9">
    <source>
        <dbReference type="SAM" id="Phobius"/>
    </source>
</evidence>
<dbReference type="PANTHER" id="PTHR43773">
    <property type="entry name" value="MAGNESIUM TRANSPORTER MGTE"/>
    <property type="match status" value="1"/>
</dbReference>
<keyword evidence="4 9" id="KW-0812">Transmembrane</keyword>
<dbReference type="InterPro" id="IPR006669">
    <property type="entry name" value="MgtE_transporter"/>
</dbReference>
<accession>A0A4R1NHP3</accession>